<evidence type="ECO:0000313" key="2">
    <source>
        <dbReference type="Proteomes" id="UP000070501"/>
    </source>
</evidence>
<dbReference type="Proteomes" id="UP000070501">
    <property type="component" value="Unassembled WGS sequence"/>
</dbReference>
<keyword evidence="2" id="KW-1185">Reference proteome</keyword>
<dbReference type="Gene3D" id="1.25.40.10">
    <property type="entry name" value="Tetratricopeptide repeat domain"/>
    <property type="match status" value="2"/>
</dbReference>
<dbReference type="Pfam" id="PF13374">
    <property type="entry name" value="TPR_10"/>
    <property type="match status" value="1"/>
</dbReference>
<dbReference type="InParanoid" id="A0A136IJL7"/>
<dbReference type="PANTHER" id="PTHR46082">
    <property type="entry name" value="ATP/GTP-BINDING PROTEIN-RELATED"/>
    <property type="match status" value="1"/>
</dbReference>
<gene>
    <name evidence="1" type="ORF">Micbo1qcDRAFT_128494</name>
</gene>
<dbReference type="Pfam" id="PF13424">
    <property type="entry name" value="TPR_12"/>
    <property type="match status" value="1"/>
</dbReference>
<dbReference type="EMBL" id="KQ964294">
    <property type="protein sequence ID" value="KXJ85140.1"/>
    <property type="molecule type" value="Genomic_DNA"/>
</dbReference>
<sequence length="298" mass="34323">MTYHRPRDDIKLLQAWALVLCRASRDALDQGFYHEALDMAEKSRNAREEAYGPDHALTLESALHSIRAQRSLGDFNGAERRFYDLHIRCKKVLGQEHSLCYKLIEDLAIMHIFKNNLETAETLLSKVQLGRKVTCESLADRIDAIGTEANLAIIHRELGLASAENEFEQVLKDCEHQLGSDHPETLVVQVELATTYLQQERYEEAEGLFGQVYKSCARVLRPNHPLTVSCKANLATTYAYRNKWREAEVLCREVLDIRTRTLCPKHPDILDCRESLDTISSVLKQQQRRKVRRRKPRV</sequence>
<evidence type="ECO:0000313" key="1">
    <source>
        <dbReference type="EMBL" id="KXJ85140.1"/>
    </source>
</evidence>
<organism evidence="1 2">
    <name type="scientific">Microdochium bolleyi</name>
    <dbReference type="NCBI Taxonomy" id="196109"/>
    <lineage>
        <taxon>Eukaryota</taxon>
        <taxon>Fungi</taxon>
        <taxon>Dikarya</taxon>
        <taxon>Ascomycota</taxon>
        <taxon>Pezizomycotina</taxon>
        <taxon>Sordariomycetes</taxon>
        <taxon>Xylariomycetidae</taxon>
        <taxon>Xylariales</taxon>
        <taxon>Microdochiaceae</taxon>
        <taxon>Microdochium</taxon>
    </lineage>
</organism>
<accession>A0A136IJL7</accession>
<dbReference type="InterPro" id="IPR011990">
    <property type="entry name" value="TPR-like_helical_dom_sf"/>
</dbReference>
<dbReference type="InterPro" id="IPR053137">
    <property type="entry name" value="NLR-like"/>
</dbReference>
<dbReference type="SUPFAM" id="SSF48452">
    <property type="entry name" value="TPR-like"/>
    <property type="match status" value="1"/>
</dbReference>
<dbReference type="PANTHER" id="PTHR46082:SF6">
    <property type="entry name" value="AAA+ ATPASE DOMAIN-CONTAINING PROTEIN-RELATED"/>
    <property type="match status" value="1"/>
</dbReference>
<reference evidence="2" key="1">
    <citation type="submission" date="2016-02" db="EMBL/GenBank/DDBJ databases">
        <title>Draft genome sequence of Microdochium bolleyi, a fungal endophyte of beachgrass.</title>
        <authorList>
            <consortium name="DOE Joint Genome Institute"/>
            <person name="David A.S."/>
            <person name="May G."/>
            <person name="Haridas S."/>
            <person name="Lim J."/>
            <person name="Wang M."/>
            <person name="Labutti K."/>
            <person name="Lipzen A."/>
            <person name="Barry K."/>
            <person name="Grigoriev I.V."/>
        </authorList>
    </citation>
    <scope>NUCLEOTIDE SEQUENCE [LARGE SCALE GENOMIC DNA]</scope>
    <source>
        <strain evidence="2">J235TASD1</strain>
    </source>
</reference>
<dbReference type="AlphaFoldDB" id="A0A136IJL7"/>
<name>A0A136IJL7_9PEZI</name>
<dbReference type="OrthoDB" id="5390606at2759"/>
<dbReference type="STRING" id="196109.A0A136IJL7"/>
<protein>
    <recommendedName>
        <fullName evidence="3">Tetratricopeptide repeat-domain-containing protein</fullName>
    </recommendedName>
</protein>
<evidence type="ECO:0008006" key="3">
    <source>
        <dbReference type="Google" id="ProtNLM"/>
    </source>
</evidence>
<proteinExistence type="predicted"/>